<organism evidence="1 2">
    <name type="scientific">Bradyrhizobium symbiodeficiens</name>
    <dbReference type="NCBI Taxonomy" id="1404367"/>
    <lineage>
        <taxon>Bacteria</taxon>
        <taxon>Pseudomonadati</taxon>
        <taxon>Pseudomonadota</taxon>
        <taxon>Alphaproteobacteria</taxon>
        <taxon>Hyphomicrobiales</taxon>
        <taxon>Nitrobacteraceae</taxon>
        <taxon>Bradyrhizobium</taxon>
    </lineage>
</organism>
<dbReference type="SUPFAM" id="SSF69279">
    <property type="entry name" value="Phage tail proteins"/>
    <property type="match status" value="1"/>
</dbReference>
<keyword evidence="2" id="KW-1185">Reference proteome</keyword>
<name>A0ABX5W2K7_9BRAD</name>
<dbReference type="EMBL" id="CP041090">
    <property type="protein sequence ID" value="QDF37510.1"/>
    <property type="molecule type" value="Genomic_DNA"/>
</dbReference>
<sequence length="367" mass="40249">MDLVAASNQYGAFYVPAFTVKVDGLTLTHELQLAVPQVEVDKTLGGAAHFAFSVVNAYNQEKHEFETPGGQPVLDILKFGARVEIAVGYGDLRALTPILQGVITNLSTGFSESGTPELSVSGYDNLFPLTLGKRSHSWKDVTDSDVVNIIAKGYNLATDIVSTAEKHSQTEQNQESDLDFITKLAKRCHYEFYMTETNRLRFGPPRDSSNGVITLEWGNGLLNFKPEANLASQITKVKIIGWDPQTKQTIVGEATAGEESGKESSRRSGGETLRQIKNGDVVLELRQPVFTQAEARERAKAVLNDHAKTFLTGEAECVGLPGLMPDTNVLLDKLGTPFSKNYYVQSANHKVDSSGYRTRFKVKETTL</sequence>
<evidence type="ECO:0000313" key="1">
    <source>
        <dbReference type="EMBL" id="QDF37510.1"/>
    </source>
</evidence>
<gene>
    <name evidence="1" type="ORF">FJN17_07990</name>
</gene>
<reference evidence="2" key="1">
    <citation type="submission" date="2019-06" db="EMBL/GenBank/DDBJ databases">
        <title>Whole-Genome Sequence of Bradyrhizobium sp. 3 Strain 65S1MB.</title>
        <authorList>
            <person name="Bromfield E.S.P."/>
            <person name="Cloutier S."/>
            <person name="Nguyen H.D.T."/>
        </authorList>
    </citation>
    <scope>NUCLEOTIDE SEQUENCE [LARGE SCALE GENOMIC DNA]</scope>
    <source>
        <strain evidence="2">65S1MB</strain>
    </source>
</reference>
<reference evidence="1 2" key="2">
    <citation type="journal article" date="2020" name="Int. J. Syst. Evol. Microbiol.">
        <title>Description and complete genome sequences of Bradyrhizobium symbiodeficiens sp. nov., a non-symbiotic bacterium associated with legumes native to Canada.</title>
        <authorList>
            <person name="Bromfield E.S.P."/>
            <person name="Cloutier S."/>
            <person name="Nguyen H.D.T."/>
        </authorList>
    </citation>
    <scope>NUCLEOTIDE SEQUENCE [LARGE SCALE GENOMIC DNA]</scope>
    <source>
        <strain evidence="1 2">65S1MB</strain>
    </source>
</reference>
<proteinExistence type="predicted"/>
<accession>A0ABX5W2K7</accession>
<evidence type="ECO:0000313" key="2">
    <source>
        <dbReference type="Proteomes" id="UP000319298"/>
    </source>
</evidence>
<dbReference type="Proteomes" id="UP000319298">
    <property type="component" value="Chromosome"/>
</dbReference>
<protein>
    <submittedName>
        <fullName evidence="1">Phage late control D family protein</fullName>
    </submittedName>
</protein>
<dbReference type="RefSeq" id="WP_140478961.1">
    <property type="nucleotide sequence ID" value="NZ_CP041090.2"/>
</dbReference>